<evidence type="ECO:0000256" key="9">
    <source>
        <dbReference type="PROSITE-ProRule" id="PRU01373"/>
    </source>
</evidence>
<evidence type="ECO:0000256" key="5">
    <source>
        <dbReference type="ARBA" id="ARBA00022801"/>
    </source>
</evidence>
<keyword evidence="13" id="KW-1185">Reference proteome</keyword>
<evidence type="ECO:0000256" key="6">
    <source>
        <dbReference type="ARBA" id="ARBA00022960"/>
    </source>
</evidence>
<keyword evidence="5" id="KW-0378">Hydrolase</keyword>
<evidence type="ECO:0000256" key="8">
    <source>
        <dbReference type="ARBA" id="ARBA00023316"/>
    </source>
</evidence>
<dbReference type="GO" id="GO:0071555">
    <property type="term" value="P:cell wall organization"/>
    <property type="evidence" value="ECO:0007669"/>
    <property type="project" value="UniProtKB-UniRule"/>
</dbReference>
<dbReference type="Gene3D" id="2.40.440.10">
    <property type="entry name" value="L,D-transpeptidase catalytic domain-like"/>
    <property type="match status" value="1"/>
</dbReference>
<dbReference type="PANTHER" id="PTHR30582:SF24">
    <property type="entry name" value="L,D-TRANSPEPTIDASE ERFK_SRFK-RELATED"/>
    <property type="match status" value="1"/>
</dbReference>
<reference evidence="12 13" key="1">
    <citation type="submission" date="2017-08" db="EMBL/GenBank/DDBJ databases">
        <authorList>
            <person name="de Groot N.N."/>
        </authorList>
    </citation>
    <scope>NUCLEOTIDE SEQUENCE [LARGE SCALE GENOMIC DNA]</scope>
    <source>
        <strain evidence="12 13">JC228</strain>
    </source>
</reference>
<evidence type="ECO:0000256" key="3">
    <source>
        <dbReference type="ARBA" id="ARBA00022676"/>
    </source>
</evidence>
<comment type="similarity">
    <text evidence="2">Belongs to the YkuD family.</text>
</comment>
<keyword evidence="10" id="KW-0472">Membrane</keyword>
<dbReference type="Proteomes" id="UP000219546">
    <property type="component" value="Unassembled WGS sequence"/>
</dbReference>
<dbReference type="PROSITE" id="PS52029">
    <property type="entry name" value="LD_TPASE"/>
    <property type="match status" value="1"/>
</dbReference>
<keyword evidence="7 9" id="KW-0573">Peptidoglycan synthesis</keyword>
<evidence type="ECO:0000256" key="4">
    <source>
        <dbReference type="ARBA" id="ARBA00022679"/>
    </source>
</evidence>
<dbReference type="Pfam" id="PF03734">
    <property type="entry name" value="YkuD"/>
    <property type="match status" value="1"/>
</dbReference>
<keyword evidence="8 9" id="KW-0961">Cell wall biogenesis/degradation</keyword>
<dbReference type="RefSeq" id="WP_097156697.1">
    <property type="nucleotide sequence ID" value="NZ_JBEPMQ010000012.1"/>
</dbReference>
<dbReference type="CDD" id="cd16913">
    <property type="entry name" value="YkuD_like"/>
    <property type="match status" value="1"/>
</dbReference>
<evidence type="ECO:0000313" key="13">
    <source>
        <dbReference type="Proteomes" id="UP000219546"/>
    </source>
</evidence>
<accession>A0A285CH64</accession>
<comment type="pathway">
    <text evidence="1 9">Cell wall biogenesis; peptidoglycan biosynthesis.</text>
</comment>
<dbReference type="InterPro" id="IPR038063">
    <property type="entry name" value="Transpep_catalytic_dom"/>
</dbReference>
<dbReference type="AlphaFoldDB" id="A0A285CH64"/>
<gene>
    <name evidence="12" type="ORF">SAMN05877753_101161</name>
</gene>
<dbReference type="InterPro" id="IPR005490">
    <property type="entry name" value="LD_TPept_cat_dom"/>
</dbReference>
<evidence type="ECO:0000256" key="10">
    <source>
        <dbReference type="SAM" id="Phobius"/>
    </source>
</evidence>
<evidence type="ECO:0000313" key="12">
    <source>
        <dbReference type="EMBL" id="SNX66849.1"/>
    </source>
</evidence>
<dbReference type="GO" id="GO:0018104">
    <property type="term" value="P:peptidoglycan-protein cross-linking"/>
    <property type="evidence" value="ECO:0007669"/>
    <property type="project" value="TreeGrafter"/>
</dbReference>
<organism evidence="12 13">
    <name type="scientific">Bacillus oleivorans</name>
    <dbReference type="NCBI Taxonomy" id="1448271"/>
    <lineage>
        <taxon>Bacteria</taxon>
        <taxon>Bacillati</taxon>
        <taxon>Bacillota</taxon>
        <taxon>Bacilli</taxon>
        <taxon>Bacillales</taxon>
        <taxon>Bacillaceae</taxon>
        <taxon>Bacillus</taxon>
    </lineage>
</organism>
<proteinExistence type="inferred from homology"/>
<feature type="transmembrane region" description="Helical" evidence="10">
    <location>
        <begin position="16"/>
        <end position="38"/>
    </location>
</feature>
<feature type="domain" description="L,D-TPase catalytic" evidence="11">
    <location>
        <begin position="184"/>
        <end position="297"/>
    </location>
</feature>
<dbReference type="GO" id="GO:0008360">
    <property type="term" value="P:regulation of cell shape"/>
    <property type="evidence" value="ECO:0007669"/>
    <property type="project" value="UniProtKB-UniRule"/>
</dbReference>
<evidence type="ECO:0000259" key="11">
    <source>
        <dbReference type="PROSITE" id="PS52029"/>
    </source>
</evidence>
<keyword evidence="10" id="KW-1133">Transmembrane helix</keyword>
<dbReference type="OrthoDB" id="9787225at2"/>
<dbReference type="GO" id="GO:0016757">
    <property type="term" value="F:glycosyltransferase activity"/>
    <property type="evidence" value="ECO:0007669"/>
    <property type="project" value="UniProtKB-KW"/>
</dbReference>
<dbReference type="GO" id="GO:0005576">
    <property type="term" value="C:extracellular region"/>
    <property type="evidence" value="ECO:0007669"/>
    <property type="project" value="TreeGrafter"/>
</dbReference>
<evidence type="ECO:0000256" key="1">
    <source>
        <dbReference type="ARBA" id="ARBA00004752"/>
    </source>
</evidence>
<evidence type="ECO:0000256" key="7">
    <source>
        <dbReference type="ARBA" id="ARBA00022984"/>
    </source>
</evidence>
<dbReference type="InterPro" id="IPR050979">
    <property type="entry name" value="LD-transpeptidase"/>
</dbReference>
<dbReference type="PANTHER" id="PTHR30582">
    <property type="entry name" value="L,D-TRANSPEPTIDASE"/>
    <property type="match status" value="1"/>
</dbReference>
<dbReference type="GO" id="GO:0071972">
    <property type="term" value="F:peptidoglycan L,D-transpeptidase activity"/>
    <property type="evidence" value="ECO:0007669"/>
    <property type="project" value="TreeGrafter"/>
</dbReference>
<dbReference type="UniPathway" id="UPA00219"/>
<feature type="active site" description="Nucleophile" evidence="9">
    <location>
        <position position="273"/>
    </location>
</feature>
<evidence type="ECO:0000256" key="2">
    <source>
        <dbReference type="ARBA" id="ARBA00005992"/>
    </source>
</evidence>
<name>A0A285CH64_9BACI</name>
<dbReference type="EMBL" id="OAOP01000001">
    <property type="protein sequence ID" value="SNX66849.1"/>
    <property type="molecule type" value="Genomic_DNA"/>
</dbReference>
<keyword evidence="3" id="KW-0328">Glycosyltransferase</keyword>
<keyword evidence="4" id="KW-0808">Transferase</keyword>
<protein>
    <submittedName>
        <fullName evidence="12">L,D-transpeptidase-like protein</fullName>
    </submittedName>
</protein>
<feature type="active site" description="Proton donor/acceptor" evidence="9">
    <location>
        <position position="257"/>
    </location>
</feature>
<dbReference type="SUPFAM" id="SSF141523">
    <property type="entry name" value="L,D-transpeptidase catalytic domain-like"/>
    <property type="match status" value="1"/>
</dbReference>
<keyword evidence="6 9" id="KW-0133">Cell shape</keyword>
<sequence length="340" mass="38801">MQERDKQRPAMGKRDIILLVCIFYLLGIVTAIGIYLFWLGKTEAQAEEPELYSELYVADVYIRGDRTEEESKLSKEQNYQLWEVTTVLRSALYQYVKQTNKFPKDLSLLERPFPYNYLSAIPQEPLTFSKVVADTYTGSGGWVYQPVTYALEKTNEPMLKQMIQDILYPNIELGQVKFPDFDPLKIIVNKGKNELWLVSGKIVLQKYPVGLGKNGKTPEGSFQIEEKMMNPNGAFTPVKNNPYGNRALVFAPSFAIHGTNNPESIGNNVSKGCIRMNNHEIAELYAKVPLYTMVEVKEDGPWAESLVRPLYKGSSNSENTFNQINRPKEENYGVFYNWSG</sequence>
<keyword evidence="10" id="KW-0812">Transmembrane</keyword>